<dbReference type="PANTHER" id="PTHR39190:SF1">
    <property type="entry name" value="FLAGELLAR ASSEMBLY FACTOR FLIW"/>
    <property type="match status" value="1"/>
</dbReference>
<reference evidence="4" key="1">
    <citation type="submission" date="2019-08" db="EMBL/GenBank/DDBJ databases">
        <authorList>
            <person name="Kucharzyk K."/>
            <person name="Murdoch R.W."/>
            <person name="Higgins S."/>
            <person name="Loffler F."/>
        </authorList>
    </citation>
    <scope>NUCLEOTIDE SEQUENCE</scope>
</reference>
<keyword evidence="2" id="KW-1005">Bacterial flagellum biogenesis</keyword>
<dbReference type="HAMAP" id="MF_01185">
    <property type="entry name" value="FliW"/>
    <property type="match status" value="1"/>
</dbReference>
<dbReference type="InterPro" id="IPR024046">
    <property type="entry name" value="Flagellar_assmbl_FliW_dom_sf"/>
</dbReference>
<gene>
    <name evidence="4" type="primary">fliW_17</name>
    <name evidence="4" type="ORF">SDC9_145141</name>
</gene>
<protein>
    <submittedName>
        <fullName evidence="4">Flagellar assembly factor FliW</fullName>
    </submittedName>
</protein>
<dbReference type="Pfam" id="PF02623">
    <property type="entry name" value="FliW"/>
    <property type="match status" value="1"/>
</dbReference>
<name>A0A645E860_9ZZZZ</name>
<dbReference type="GO" id="GO:0006417">
    <property type="term" value="P:regulation of translation"/>
    <property type="evidence" value="ECO:0007669"/>
    <property type="project" value="UniProtKB-KW"/>
</dbReference>
<keyword evidence="4" id="KW-0966">Cell projection</keyword>
<evidence type="ECO:0000256" key="1">
    <source>
        <dbReference type="ARBA" id="ARBA00022490"/>
    </source>
</evidence>
<dbReference type="SUPFAM" id="SSF141457">
    <property type="entry name" value="BH3618-like"/>
    <property type="match status" value="1"/>
</dbReference>
<keyword evidence="1" id="KW-0963">Cytoplasm</keyword>
<evidence type="ECO:0000313" key="4">
    <source>
        <dbReference type="EMBL" id="MPM97960.1"/>
    </source>
</evidence>
<dbReference type="InterPro" id="IPR003775">
    <property type="entry name" value="Flagellar_assembly_factor_FliW"/>
</dbReference>
<dbReference type="PANTHER" id="PTHR39190">
    <property type="entry name" value="FLAGELLAR ASSEMBLY FACTOR FLIW"/>
    <property type="match status" value="1"/>
</dbReference>
<sequence>MKLETAHFGVVEIDENSILHFDDGLPGLEADQRYALLTNEQSKPVSWLQSVDHKEIALPVVDPFLPCPGYDFEISPGDVERLEAGQAQDLFVLNVLVIPEDINGMTVNLSAPIVVNARNKKGRQIILDGRQYRVRMPVSELLGRSVKDGL</sequence>
<dbReference type="GO" id="GO:0044780">
    <property type="term" value="P:bacterial-type flagellum assembly"/>
    <property type="evidence" value="ECO:0007669"/>
    <property type="project" value="InterPro"/>
</dbReference>
<comment type="caution">
    <text evidence="4">The sequence shown here is derived from an EMBL/GenBank/DDBJ whole genome shotgun (WGS) entry which is preliminary data.</text>
</comment>
<evidence type="ECO:0000256" key="3">
    <source>
        <dbReference type="ARBA" id="ARBA00022845"/>
    </source>
</evidence>
<dbReference type="Gene3D" id="2.30.290.10">
    <property type="entry name" value="BH3618-like"/>
    <property type="match status" value="1"/>
</dbReference>
<dbReference type="AlphaFoldDB" id="A0A645E860"/>
<keyword evidence="3" id="KW-0810">Translation regulation</keyword>
<organism evidence="4">
    <name type="scientific">bioreactor metagenome</name>
    <dbReference type="NCBI Taxonomy" id="1076179"/>
    <lineage>
        <taxon>unclassified sequences</taxon>
        <taxon>metagenomes</taxon>
        <taxon>ecological metagenomes</taxon>
    </lineage>
</organism>
<accession>A0A645E860</accession>
<proteinExistence type="inferred from homology"/>
<evidence type="ECO:0000256" key="2">
    <source>
        <dbReference type="ARBA" id="ARBA00022795"/>
    </source>
</evidence>
<dbReference type="EMBL" id="VSSQ01044162">
    <property type="protein sequence ID" value="MPM97960.1"/>
    <property type="molecule type" value="Genomic_DNA"/>
</dbReference>
<keyword evidence="4" id="KW-0282">Flagellum</keyword>
<keyword evidence="4" id="KW-0969">Cilium</keyword>